<evidence type="ECO:0000256" key="2">
    <source>
        <dbReference type="SAM" id="SignalP"/>
    </source>
</evidence>
<evidence type="ECO:0000256" key="1">
    <source>
        <dbReference type="SAM" id="MobiDB-lite"/>
    </source>
</evidence>
<dbReference type="STRING" id="417292.SAMN05421806_107251"/>
<dbReference type="Proteomes" id="UP000199155">
    <property type="component" value="Unassembled WGS sequence"/>
</dbReference>
<dbReference type="EMBL" id="FNFF01000007">
    <property type="protein sequence ID" value="SDK43125.1"/>
    <property type="molecule type" value="Genomic_DNA"/>
</dbReference>
<keyword evidence="2" id="KW-0732">Signal</keyword>
<feature type="compositionally biased region" description="Low complexity" evidence="1">
    <location>
        <begin position="38"/>
        <end position="49"/>
    </location>
</feature>
<evidence type="ECO:0000313" key="3">
    <source>
        <dbReference type="EMBL" id="SDK43125.1"/>
    </source>
</evidence>
<proteinExistence type="predicted"/>
<name>A0A1G9BVY8_9ACTN</name>
<sequence>MNWVYGQRAVVAALSAAALLVVGCSSAEGVRDGGKGPSGSAGASAAPRGESPPRIPSMTGLPGWAYSLGFASDGSGFALIARCPNEDEERERGTGCVHKGAVLDHGAKTWRVIDVPVPDTKDDWGVTSDLMLIGPGRALITEGLASVDDRTWFTKDGGRTWRESTTKVTGTAAAVPAGSRLVGHCDRWDKEPDGNEICGRSRLATVLPTTGEYRALASQPPLAGYVQPAGETGRLFFASGESRESGRPALAVSADRGRTWTVSEPPKANPKGWGFDVVSSRAGLFALERGQLPAEETVKNGLLAIYASKDEGRTWQRVWAFRSGIEPRSVLGAVAADDGSLTVYGESGAWTSATGGRTFRPGEGSTGPAGSAHETPLGWLWSDSYGNGTYRISKDGVRWHTFQLTD</sequence>
<feature type="region of interest" description="Disordered" evidence="1">
    <location>
        <begin position="28"/>
        <end position="57"/>
    </location>
</feature>
<dbReference type="Gene3D" id="2.130.10.10">
    <property type="entry name" value="YVTN repeat-like/Quinoprotein amine dehydrogenase"/>
    <property type="match status" value="1"/>
</dbReference>
<gene>
    <name evidence="3" type="ORF">SAMN05421806_107251</name>
</gene>
<keyword evidence="4" id="KW-1185">Reference proteome</keyword>
<dbReference type="RefSeq" id="WP_143041352.1">
    <property type="nucleotide sequence ID" value="NZ_FNFF01000007.1"/>
</dbReference>
<organism evidence="3 4">
    <name type="scientific">Streptomyces indicus</name>
    <dbReference type="NCBI Taxonomy" id="417292"/>
    <lineage>
        <taxon>Bacteria</taxon>
        <taxon>Bacillati</taxon>
        <taxon>Actinomycetota</taxon>
        <taxon>Actinomycetes</taxon>
        <taxon>Kitasatosporales</taxon>
        <taxon>Streptomycetaceae</taxon>
        <taxon>Streptomyces</taxon>
    </lineage>
</organism>
<dbReference type="InterPro" id="IPR036278">
    <property type="entry name" value="Sialidase_sf"/>
</dbReference>
<reference evidence="3 4" key="1">
    <citation type="submission" date="2016-10" db="EMBL/GenBank/DDBJ databases">
        <authorList>
            <person name="de Groot N.N."/>
        </authorList>
    </citation>
    <scope>NUCLEOTIDE SEQUENCE [LARGE SCALE GENOMIC DNA]</scope>
    <source>
        <strain evidence="3 4">CGMCC 4.5727</strain>
    </source>
</reference>
<feature type="signal peptide" evidence="2">
    <location>
        <begin position="1"/>
        <end position="27"/>
    </location>
</feature>
<dbReference type="AlphaFoldDB" id="A0A1G9BVY8"/>
<dbReference type="InterPro" id="IPR015943">
    <property type="entry name" value="WD40/YVTN_repeat-like_dom_sf"/>
</dbReference>
<dbReference type="SUPFAM" id="SSF50939">
    <property type="entry name" value="Sialidases"/>
    <property type="match status" value="1"/>
</dbReference>
<dbReference type="OrthoDB" id="3333087at2"/>
<accession>A0A1G9BVY8</accession>
<evidence type="ECO:0000313" key="4">
    <source>
        <dbReference type="Proteomes" id="UP000199155"/>
    </source>
</evidence>
<feature type="region of interest" description="Disordered" evidence="1">
    <location>
        <begin position="354"/>
        <end position="373"/>
    </location>
</feature>
<dbReference type="CDD" id="cd15482">
    <property type="entry name" value="Sialidase_non-viral"/>
    <property type="match status" value="1"/>
</dbReference>
<feature type="chain" id="PRO_5011626821" description="BNR repeat-like domain-containing protein" evidence="2">
    <location>
        <begin position="28"/>
        <end position="406"/>
    </location>
</feature>
<protein>
    <recommendedName>
        <fullName evidence="5">BNR repeat-like domain-containing protein</fullName>
    </recommendedName>
</protein>
<evidence type="ECO:0008006" key="5">
    <source>
        <dbReference type="Google" id="ProtNLM"/>
    </source>
</evidence>